<dbReference type="InParanoid" id="T1FCL2"/>
<feature type="region of interest" description="Disordered" evidence="3">
    <location>
        <begin position="44"/>
        <end position="104"/>
    </location>
</feature>
<comment type="similarity">
    <text evidence="1 2">Belongs to the nucleosome assembly protein (NAP) family.</text>
</comment>
<reference evidence="5" key="3">
    <citation type="submission" date="2015-06" db="UniProtKB">
        <authorList>
            <consortium name="EnsemblMetazoa"/>
        </authorList>
    </citation>
    <scope>IDENTIFICATION</scope>
</reference>
<feature type="region of interest" description="Disordered" evidence="3">
    <location>
        <begin position="155"/>
        <end position="183"/>
    </location>
</feature>
<dbReference type="Pfam" id="PF00956">
    <property type="entry name" value="NAP"/>
    <property type="match status" value="1"/>
</dbReference>
<protein>
    <submittedName>
        <fullName evidence="4 5">Uncharacterized protein</fullName>
    </submittedName>
</protein>
<dbReference type="GO" id="GO:0003682">
    <property type="term" value="F:chromatin binding"/>
    <property type="evidence" value="ECO:0000318"/>
    <property type="project" value="GO_Central"/>
</dbReference>
<evidence type="ECO:0000256" key="3">
    <source>
        <dbReference type="SAM" id="MobiDB-lite"/>
    </source>
</evidence>
<dbReference type="AlphaFoldDB" id="T1FCL2"/>
<dbReference type="InterPro" id="IPR037231">
    <property type="entry name" value="NAP-like_sf"/>
</dbReference>
<gene>
    <name evidence="5" type="primary">20206561</name>
    <name evidence="4" type="ORF">HELRODRAFT_178002</name>
</gene>
<dbReference type="PANTHER" id="PTHR11875">
    <property type="entry name" value="TESTIS-SPECIFIC Y-ENCODED PROTEIN"/>
    <property type="match status" value="1"/>
</dbReference>
<evidence type="ECO:0000313" key="5">
    <source>
        <dbReference type="EnsemblMetazoa" id="HelroP178002"/>
    </source>
</evidence>
<dbReference type="KEGG" id="hro:HELRODRAFT_178002"/>
<organism evidence="5 6">
    <name type="scientific">Helobdella robusta</name>
    <name type="common">Californian leech</name>
    <dbReference type="NCBI Taxonomy" id="6412"/>
    <lineage>
        <taxon>Eukaryota</taxon>
        <taxon>Metazoa</taxon>
        <taxon>Spiralia</taxon>
        <taxon>Lophotrochozoa</taxon>
        <taxon>Annelida</taxon>
        <taxon>Clitellata</taxon>
        <taxon>Hirudinea</taxon>
        <taxon>Rhynchobdellida</taxon>
        <taxon>Glossiphoniidae</taxon>
        <taxon>Helobdella</taxon>
    </lineage>
</organism>
<dbReference type="InterPro" id="IPR002164">
    <property type="entry name" value="NAP_family"/>
</dbReference>
<dbReference type="HOGENOM" id="CLU_724198_0_0_1"/>
<proteinExistence type="inferred from homology"/>
<reference evidence="4 6" key="2">
    <citation type="journal article" date="2013" name="Nature">
        <title>Insights into bilaterian evolution from three spiralian genomes.</title>
        <authorList>
            <person name="Simakov O."/>
            <person name="Marletaz F."/>
            <person name="Cho S.J."/>
            <person name="Edsinger-Gonzales E."/>
            <person name="Havlak P."/>
            <person name="Hellsten U."/>
            <person name="Kuo D.H."/>
            <person name="Larsson T."/>
            <person name="Lv J."/>
            <person name="Arendt D."/>
            <person name="Savage R."/>
            <person name="Osoegawa K."/>
            <person name="de Jong P."/>
            <person name="Grimwood J."/>
            <person name="Chapman J.A."/>
            <person name="Shapiro H."/>
            <person name="Aerts A."/>
            <person name="Otillar R.P."/>
            <person name="Terry A.Y."/>
            <person name="Boore J.L."/>
            <person name="Grigoriev I.V."/>
            <person name="Lindberg D.R."/>
            <person name="Seaver E.C."/>
            <person name="Weisblat D.A."/>
            <person name="Putnam N.H."/>
            <person name="Rokhsar D.S."/>
        </authorList>
    </citation>
    <scope>NUCLEOTIDE SEQUENCE</scope>
</reference>
<evidence type="ECO:0000256" key="1">
    <source>
        <dbReference type="ARBA" id="ARBA00009947"/>
    </source>
</evidence>
<dbReference type="SUPFAM" id="SSF143113">
    <property type="entry name" value="NAP-like"/>
    <property type="match status" value="1"/>
</dbReference>
<feature type="compositionally biased region" description="Low complexity" evidence="3">
    <location>
        <begin position="44"/>
        <end position="59"/>
    </location>
</feature>
<feature type="region of interest" description="Disordered" evidence="3">
    <location>
        <begin position="361"/>
        <end position="382"/>
    </location>
</feature>
<reference evidence="6" key="1">
    <citation type="submission" date="2012-12" db="EMBL/GenBank/DDBJ databases">
        <authorList>
            <person name="Hellsten U."/>
            <person name="Grimwood J."/>
            <person name="Chapman J.A."/>
            <person name="Shapiro H."/>
            <person name="Aerts A."/>
            <person name="Otillar R.P."/>
            <person name="Terry A.Y."/>
            <person name="Boore J.L."/>
            <person name="Simakov O."/>
            <person name="Marletaz F."/>
            <person name="Cho S.-J."/>
            <person name="Edsinger-Gonzales E."/>
            <person name="Havlak P."/>
            <person name="Kuo D.-H."/>
            <person name="Larsson T."/>
            <person name="Lv J."/>
            <person name="Arendt D."/>
            <person name="Savage R."/>
            <person name="Osoegawa K."/>
            <person name="de Jong P."/>
            <person name="Lindberg D.R."/>
            <person name="Seaver E.C."/>
            <person name="Weisblat D.A."/>
            <person name="Putnam N.H."/>
            <person name="Grigoriev I.V."/>
            <person name="Rokhsar D.S."/>
        </authorList>
    </citation>
    <scope>NUCLEOTIDE SEQUENCE</scope>
</reference>
<dbReference type="GO" id="GO:0005634">
    <property type="term" value="C:nucleus"/>
    <property type="evidence" value="ECO:0000318"/>
    <property type="project" value="GO_Central"/>
</dbReference>
<dbReference type="EMBL" id="AMQM01006274">
    <property type="status" value="NOT_ANNOTATED_CDS"/>
    <property type="molecule type" value="Genomic_DNA"/>
</dbReference>
<dbReference type="GO" id="GO:0000785">
    <property type="term" value="C:chromatin"/>
    <property type="evidence" value="ECO:0000318"/>
    <property type="project" value="GO_Central"/>
</dbReference>
<accession>T1FCL2</accession>
<evidence type="ECO:0000256" key="2">
    <source>
        <dbReference type="RuleBase" id="RU003876"/>
    </source>
</evidence>
<dbReference type="STRING" id="6412.T1FCL2"/>
<dbReference type="RefSeq" id="XP_009024391.1">
    <property type="nucleotide sequence ID" value="XM_009026143.1"/>
</dbReference>
<dbReference type="OrthoDB" id="27325at2759"/>
<dbReference type="GO" id="GO:0042393">
    <property type="term" value="F:histone binding"/>
    <property type="evidence" value="ECO:0000318"/>
    <property type="project" value="GO_Central"/>
</dbReference>
<dbReference type="EnsemblMetazoa" id="HelroT178002">
    <property type="protein sequence ID" value="HelroP178002"/>
    <property type="gene ID" value="HelroG178002"/>
</dbReference>
<feature type="compositionally biased region" description="Low complexity" evidence="3">
    <location>
        <begin position="363"/>
        <end position="382"/>
    </location>
</feature>
<dbReference type="GeneID" id="20206561"/>
<dbReference type="GO" id="GO:0006334">
    <property type="term" value="P:nucleosome assembly"/>
    <property type="evidence" value="ECO:0000318"/>
    <property type="project" value="GO_Central"/>
</dbReference>
<evidence type="ECO:0000313" key="6">
    <source>
        <dbReference type="Proteomes" id="UP000015101"/>
    </source>
</evidence>
<dbReference type="Gene3D" id="3.30.1120.90">
    <property type="entry name" value="Nucleosome assembly protein"/>
    <property type="match status" value="1"/>
</dbReference>
<dbReference type="EMBL" id="KB097336">
    <property type="protein sequence ID" value="ESN97568.1"/>
    <property type="molecule type" value="Genomic_DNA"/>
</dbReference>
<dbReference type="CTD" id="20206561"/>
<keyword evidence="6" id="KW-1185">Reference proteome</keyword>
<evidence type="ECO:0000313" key="4">
    <source>
        <dbReference type="EMBL" id="ESN97568.1"/>
    </source>
</evidence>
<dbReference type="eggNOG" id="KOG1507">
    <property type="taxonomic scope" value="Eukaryota"/>
</dbReference>
<sequence>MRALMQLQYNANKLHIEFHQKVVALRSKYEANLESIYQALNQHSNNRNFNNKHPNNSNNDSYLPPPPPTATTTTSTPTQQNQRSKIMSNTSNNNTGSGAGPMLVDASVSGMEIKMKQDGDCEAKNKNANNFRFMSHLTWRNMKFEARSFSHKITVPSFDSQSPPPKNQAKNFRSDTEMSSLSQTNTSKNVPAFWYRVFTNSKTMLREIQIVDQPILYCLKNVKVKTDMSNLQNQKNYSFMLEFHFDTNDYFTNSILSKEYFIQLQPVGADKNCQIYWKPGMNVTEIEVRSLKNDKNKKGKKMVVMHYSKESFFNFFSTPECGFSFQNAKQREELEADYALGLYIKEKIVPKAISYFLGEVSDSSSSESSASTASSSTESLLQ</sequence>
<dbReference type="Proteomes" id="UP000015101">
    <property type="component" value="Unassembled WGS sequence"/>
</dbReference>
<name>T1FCL2_HELRO</name>